<accession>A0ABT8IZN6</accession>
<proteinExistence type="predicted"/>
<name>A0ABT8IZN6_9MICO</name>
<evidence type="ECO:0000256" key="1">
    <source>
        <dbReference type="SAM" id="Phobius"/>
    </source>
</evidence>
<keyword evidence="1" id="KW-0472">Membrane</keyword>
<reference evidence="2" key="1">
    <citation type="submission" date="2023-03" db="EMBL/GenBank/DDBJ databases">
        <title>MT1 and MT2 Draft Genomes of Novel Species.</title>
        <authorList>
            <person name="Venkateswaran K."/>
        </authorList>
    </citation>
    <scope>NUCLEOTIDE SEQUENCE</scope>
    <source>
        <strain evidence="2">F6_8S_P_1A</strain>
    </source>
</reference>
<evidence type="ECO:0000313" key="3">
    <source>
        <dbReference type="Proteomes" id="UP001174210"/>
    </source>
</evidence>
<dbReference type="RefSeq" id="WP_301219172.1">
    <property type="nucleotide sequence ID" value="NZ_JAROCB010000003.1"/>
</dbReference>
<evidence type="ECO:0000313" key="2">
    <source>
        <dbReference type="EMBL" id="MDN4597856.1"/>
    </source>
</evidence>
<feature type="transmembrane region" description="Helical" evidence="1">
    <location>
        <begin position="34"/>
        <end position="53"/>
    </location>
</feature>
<organism evidence="2 3">
    <name type="scientific">Leifsonia virtsii</name>
    <dbReference type="NCBI Taxonomy" id="3035915"/>
    <lineage>
        <taxon>Bacteria</taxon>
        <taxon>Bacillati</taxon>
        <taxon>Actinomycetota</taxon>
        <taxon>Actinomycetes</taxon>
        <taxon>Micrococcales</taxon>
        <taxon>Microbacteriaceae</taxon>
        <taxon>Leifsonia</taxon>
    </lineage>
</organism>
<sequence>MTDIAVRINTRHGSPMVGAGLEAQCTTPVTATPAAVTVLAVAYGVGLLIGYAIR</sequence>
<keyword evidence="1" id="KW-1133">Transmembrane helix</keyword>
<gene>
    <name evidence="2" type="ORF">P5G59_11945</name>
</gene>
<dbReference type="Proteomes" id="UP001174210">
    <property type="component" value="Unassembled WGS sequence"/>
</dbReference>
<keyword evidence="3" id="KW-1185">Reference proteome</keyword>
<keyword evidence="1" id="KW-0812">Transmembrane</keyword>
<dbReference type="EMBL" id="JAROCB010000003">
    <property type="protein sequence ID" value="MDN4597856.1"/>
    <property type="molecule type" value="Genomic_DNA"/>
</dbReference>
<comment type="caution">
    <text evidence="2">The sequence shown here is derived from an EMBL/GenBank/DDBJ whole genome shotgun (WGS) entry which is preliminary data.</text>
</comment>
<protein>
    <submittedName>
        <fullName evidence="2">Uncharacterized protein</fullName>
    </submittedName>
</protein>